<dbReference type="EMBL" id="BK016133">
    <property type="protein sequence ID" value="DAF97571.1"/>
    <property type="molecule type" value="Genomic_DNA"/>
</dbReference>
<accession>A0A8S5UT11</accession>
<proteinExistence type="predicted"/>
<protein>
    <submittedName>
        <fullName evidence="1">Uncharacterized protein</fullName>
    </submittedName>
</protein>
<name>A0A8S5UT11_9CAUD</name>
<sequence>MWCLRGPQSPVIGLAGIFPTFRTCPFERTTFLP</sequence>
<organism evidence="1">
    <name type="scientific">Myoviridae sp. ctijX18</name>
    <dbReference type="NCBI Taxonomy" id="2825154"/>
    <lineage>
        <taxon>Viruses</taxon>
        <taxon>Duplodnaviria</taxon>
        <taxon>Heunggongvirae</taxon>
        <taxon>Uroviricota</taxon>
        <taxon>Caudoviricetes</taxon>
    </lineage>
</organism>
<reference evidence="1" key="1">
    <citation type="journal article" date="2021" name="Proc. Natl. Acad. Sci. U.S.A.">
        <title>A Catalog of Tens of Thousands of Viruses from Human Metagenomes Reveals Hidden Associations with Chronic Diseases.</title>
        <authorList>
            <person name="Tisza M.J."/>
            <person name="Buck C.B."/>
        </authorList>
    </citation>
    <scope>NUCLEOTIDE SEQUENCE</scope>
    <source>
        <strain evidence="1">CtijX18</strain>
    </source>
</reference>
<evidence type="ECO:0000313" key="1">
    <source>
        <dbReference type="EMBL" id="DAF97571.1"/>
    </source>
</evidence>